<dbReference type="SUPFAM" id="SSF55979">
    <property type="entry name" value="DNA clamp"/>
    <property type="match status" value="2"/>
</dbReference>
<gene>
    <name evidence="3" type="primary">pcn</name>
    <name evidence="5" type="ORF">XD82_0577</name>
    <name evidence="6" type="ORF">XE10_0724</name>
</gene>
<comment type="subunit">
    <text evidence="3">Homotrimer. The subunits circularize to form a toroid; DNA passes through its center. Replication factor C (RFC) is required to load the toroid on the DNA.</text>
</comment>
<dbReference type="GO" id="GO:0006275">
    <property type="term" value="P:regulation of DNA replication"/>
    <property type="evidence" value="ECO:0007669"/>
    <property type="project" value="UniProtKB-UniRule"/>
</dbReference>
<evidence type="ECO:0000256" key="1">
    <source>
        <dbReference type="ARBA" id="ARBA00022705"/>
    </source>
</evidence>
<comment type="similarity">
    <text evidence="3">Belongs to the PCNA family.</text>
</comment>
<dbReference type="AlphaFoldDB" id="A0A117LR76"/>
<dbReference type="Gene3D" id="3.70.10.10">
    <property type="match status" value="1"/>
</dbReference>
<evidence type="ECO:0000256" key="2">
    <source>
        <dbReference type="ARBA" id="ARBA00023125"/>
    </source>
</evidence>
<feature type="domain" description="Proliferating cell nuclear antigen PCNA N-terminal" evidence="4">
    <location>
        <begin position="6"/>
        <end position="101"/>
    </location>
</feature>
<name>A0A117LR76_9EURY</name>
<accession>A0A117LR76</accession>
<evidence type="ECO:0000313" key="6">
    <source>
        <dbReference type="EMBL" id="KUL02347.1"/>
    </source>
</evidence>
<dbReference type="InterPro" id="IPR046938">
    <property type="entry name" value="DNA_clamp_sf"/>
</dbReference>
<protein>
    <recommendedName>
        <fullName evidence="3">DNA polymerase sliding clamp</fullName>
    </recommendedName>
    <alternativeName>
        <fullName evidence="3">Proliferating cell nuclear antigen homolog</fullName>
        <shortName evidence="3">PCNA</shortName>
    </alternativeName>
</protein>
<reference evidence="7 8" key="2">
    <citation type="journal article" date="2015" name="MBio">
        <title>Genome-Resolved Metagenomic Analysis Reveals Roles for Candidate Phyla and Other Microbial Community Members in Biogeochemical Transformations in Oil Reservoirs.</title>
        <authorList>
            <person name="Hu P."/>
            <person name="Tom L."/>
            <person name="Singh A."/>
            <person name="Thomas B.C."/>
            <person name="Baker B.J."/>
            <person name="Piceno Y.M."/>
            <person name="Andersen G.L."/>
            <person name="Banfield J.F."/>
        </authorList>
    </citation>
    <scope>NUCLEOTIDE SEQUENCE [LARGE SCALE GENOMIC DNA]</scope>
</reference>
<dbReference type="InterPro" id="IPR000730">
    <property type="entry name" value="Pr_cel_nuc_antig"/>
</dbReference>
<dbReference type="PANTHER" id="PTHR11352">
    <property type="entry name" value="PROLIFERATING CELL NUCLEAR ANTIGEN"/>
    <property type="match status" value="1"/>
</dbReference>
<dbReference type="PANTHER" id="PTHR11352:SF0">
    <property type="entry name" value="PROLIFERATING CELL NUCLEAR ANTIGEN"/>
    <property type="match status" value="1"/>
</dbReference>
<dbReference type="Pfam" id="PF00705">
    <property type="entry name" value="PCNA_N"/>
    <property type="match status" value="1"/>
</dbReference>
<dbReference type="CDD" id="cd00577">
    <property type="entry name" value="PCNA"/>
    <property type="match status" value="1"/>
</dbReference>
<dbReference type="HAMAP" id="MF_00317">
    <property type="entry name" value="DNApol_clamp_arch"/>
    <property type="match status" value="1"/>
</dbReference>
<dbReference type="GO" id="GO:0003677">
    <property type="term" value="F:DNA binding"/>
    <property type="evidence" value="ECO:0007669"/>
    <property type="project" value="UniProtKB-UniRule"/>
</dbReference>
<dbReference type="EMBL" id="LGHE01000063">
    <property type="protein sequence ID" value="KUL02347.1"/>
    <property type="molecule type" value="Genomic_DNA"/>
</dbReference>
<dbReference type="InterPro" id="IPR022648">
    <property type="entry name" value="Pr_cel_nuc_antig_N"/>
</dbReference>
<keyword evidence="1 3" id="KW-0235">DNA replication</keyword>
<dbReference type="PATRIC" id="fig|2198.3.peg.555"/>
<evidence type="ECO:0000259" key="4">
    <source>
        <dbReference type="Pfam" id="PF00705"/>
    </source>
</evidence>
<evidence type="ECO:0000313" key="8">
    <source>
        <dbReference type="Proteomes" id="UP000054598"/>
    </source>
</evidence>
<sequence>MLKATIDAEIFRESIDAIAALVTECRLHTAEDQIRTRSVDTANVAMVSLELQSTAFNSFLATTGELGLDIAKMKNIIGMMGKGDALTLSLLDEERKLELSFGGYRYSVTLLDVNTIRKDPNPPGIELPGKAIISGDALNNAIKAAAVISDKIALGIDPDTMTFYMEAEGDTDHIKLALGEDQLVALNPVRARSLFSIDYLKDMGRVMARAGEVEVYLGIDHPVRFAFDIANGNGRVEYLLAPRIEAD</sequence>
<dbReference type="GO" id="GO:0006272">
    <property type="term" value="P:leading strand elongation"/>
    <property type="evidence" value="ECO:0007669"/>
    <property type="project" value="TreeGrafter"/>
</dbReference>
<evidence type="ECO:0000256" key="3">
    <source>
        <dbReference type="HAMAP-Rule" id="MF_00317"/>
    </source>
</evidence>
<dbReference type="PRINTS" id="PR00339">
    <property type="entry name" value="PCNACYCLIN"/>
</dbReference>
<keyword evidence="2 3" id="KW-0238">DNA-binding</keyword>
<dbReference type="GO" id="GO:0030337">
    <property type="term" value="F:DNA polymerase processivity factor activity"/>
    <property type="evidence" value="ECO:0007669"/>
    <property type="project" value="UniProtKB-UniRule"/>
</dbReference>
<evidence type="ECO:0000313" key="5">
    <source>
        <dbReference type="EMBL" id="KUK63026.1"/>
    </source>
</evidence>
<evidence type="ECO:0000313" key="7">
    <source>
        <dbReference type="Proteomes" id="UP000054323"/>
    </source>
</evidence>
<comment type="function">
    <text evidence="3">Sliding clamp subunit that acts as a moving platform for DNA processing. Responsible for tethering the catalytic subunit of DNA polymerase and other proteins to DNA during high-speed replication.</text>
</comment>
<proteinExistence type="inferred from homology"/>
<organism evidence="5 7">
    <name type="scientific">Methanoculleus marisnigri</name>
    <dbReference type="NCBI Taxonomy" id="2198"/>
    <lineage>
        <taxon>Archaea</taxon>
        <taxon>Methanobacteriati</taxon>
        <taxon>Methanobacteriota</taxon>
        <taxon>Stenosarchaea group</taxon>
        <taxon>Methanomicrobia</taxon>
        <taxon>Methanomicrobiales</taxon>
        <taxon>Methanomicrobiaceae</taxon>
        <taxon>Methanoculleus</taxon>
    </lineage>
</organism>
<dbReference type="Proteomes" id="UP000054598">
    <property type="component" value="Unassembled WGS sequence"/>
</dbReference>
<dbReference type="NCBIfam" id="NF002222">
    <property type="entry name" value="PRK01115.1-5"/>
    <property type="match status" value="1"/>
</dbReference>
<dbReference type="Proteomes" id="UP000054323">
    <property type="component" value="Unassembled WGS sequence"/>
</dbReference>
<dbReference type="EMBL" id="LGGD01000050">
    <property type="protein sequence ID" value="KUK63026.1"/>
    <property type="molecule type" value="Genomic_DNA"/>
</dbReference>
<comment type="caution">
    <text evidence="5">The sequence shown here is derived from an EMBL/GenBank/DDBJ whole genome shotgun (WGS) entry which is preliminary data.</text>
</comment>
<reference evidence="5" key="1">
    <citation type="journal article" date="2015" name="MBio">
        <title>Genome-resolved metagenomic analysis reveals roles for candidate phyla and other microbial community members in biogeochemical transformations in oil reservoirs.</title>
        <authorList>
            <person name="Hu P."/>
            <person name="Tom L."/>
            <person name="Singh A."/>
            <person name="Thomas B.C."/>
            <person name="Baker B.J."/>
            <person name="Piceno Y.M."/>
            <person name="Andersen G.L."/>
            <person name="Banfield J.F."/>
        </authorList>
    </citation>
    <scope>NUCLEOTIDE SEQUENCE [LARGE SCALE GENOMIC DNA]</scope>
    <source>
        <strain evidence="5">62_101</strain>
        <strain evidence="6">63_41</strain>
    </source>
</reference>